<feature type="compositionally biased region" description="Basic residues" evidence="1">
    <location>
        <begin position="1"/>
        <end position="47"/>
    </location>
</feature>
<name>A0A8D8F4M7_CULPI</name>
<evidence type="ECO:0000313" key="2">
    <source>
        <dbReference type="EMBL" id="CAG6458246.1"/>
    </source>
</evidence>
<dbReference type="EMBL" id="HBUE01034466">
    <property type="protein sequence ID" value="CAG6458246.1"/>
    <property type="molecule type" value="Transcribed_RNA"/>
</dbReference>
<proteinExistence type="predicted"/>
<organism evidence="2">
    <name type="scientific">Culex pipiens</name>
    <name type="common">House mosquito</name>
    <dbReference type="NCBI Taxonomy" id="7175"/>
    <lineage>
        <taxon>Eukaryota</taxon>
        <taxon>Metazoa</taxon>
        <taxon>Ecdysozoa</taxon>
        <taxon>Arthropoda</taxon>
        <taxon>Hexapoda</taxon>
        <taxon>Insecta</taxon>
        <taxon>Pterygota</taxon>
        <taxon>Neoptera</taxon>
        <taxon>Endopterygota</taxon>
        <taxon>Diptera</taxon>
        <taxon>Nematocera</taxon>
        <taxon>Culicoidea</taxon>
        <taxon>Culicidae</taxon>
        <taxon>Culicinae</taxon>
        <taxon>Culicini</taxon>
        <taxon>Culex</taxon>
        <taxon>Culex</taxon>
    </lineage>
</organism>
<protein>
    <submittedName>
        <fullName evidence="2">(northern house mosquito) hypothetical protein</fullName>
    </submittedName>
</protein>
<sequence length="110" mass="13166">MIKRKIRRQRERLTNRRRRTSQKMGRLRPTRLRKLQTRRQRARRTTRRQSSSTPVHPSIHSFPFLSFYSFIFPLSLFSLSLSSSLNNLLSAHHHQRNIFISKFVNTGSGF</sequence>
<evidence type="ECO:0000256" key="1">
    <source>
        <dbReference type="SAM" id="MobiDB-lite"/>
    </source>
</evidence>
<accession>A0A8D8F4M7</accession>
<reference evidence="2" key="1">
    <citation type="submission" date="2021-05" db="EMBL/GenBank/DDBJ databases">
        <authorList>
            <person name="Alioto T."/>
            <person name="Alioto T."/>
            <person name="Gomez Garrido J."/>
        </authorList>
    </citation>
    <scope>NUCLEOTIDE SEQUENCE</scope>
</reference>
<dbReference type="AlphaFoldDB" id="A0A8D8F4M7"/>
<feature type="region of interest" description="Disordered" evidence="1">
    <location>
        <begin position="1"/>
        <end position="58"/>
    </location>
</feature>